<evidence type="ECO:0000313" key="1">
    <source>
        <dbReference type="EMBL" id="RGT80211.1"/>
    </source>
</evidence>
<dbReference type="RefSeq" id="WP_117800674.1">
    <property type="nucleotide sequence ID" value="NZ_QRXF01000027.1"/>
</dbReference>
<dbReference type="EMBL" id="QRXG01000018">
    <property type="protein sequence ID" value="RGT80211.1"/>
    <property type="molecule type" value="Genomic_DNA"/>
</dbReference>
<proteinExistence type="predicted"/>
<accession>A0A412Q2L4</accession>
<comment type="caution">
    <text evidence="1">The sequence shown here is derived from an EMBL/GenBank/DDBJ whole genome shotgun (WGS) entry which is preliminary data.</text>
</comment>
<dbReference type="Proteomes" id="UP000284296">
    <property type="component" value="Unassembled WGS sequence"/>
</dbReference>
<sequence>MNKSTLKAEFINAKIKDAKYIGVSIKTEGSSQPEIIINPRENFDAKFDYYMEAYDDDLILIAAKGKKDIRIVAAGHGNRFEDIENQLIGEKGKGWRELIAGAIDNAYDRLIASTPPQTEEEKTHCEMIKEAVKGMFINESRTAAEAEFIKTHIVDYEKIFDVCMNGDDLEFKKGLVRLQKMQNEYVMQREREETANE</sequence>
<dbReference type="AlphaFoldDB" id="A0A412Q2L4"/>
<organism evidence="1 2">
    <name type="scientific">Agathobacter rectalis</name>
    <dbReference type="NCBI Taxonomy" id="39491"/>
    <lineage>
        <taxon>Bacteria</taxon>
        <taxon>Bacillati</taxon>
        <taxon>Bacillota</taxon>
        <taxon>Clostridia</taxon>
        <taxon>Lachnospirales</taxon>
        <taxon>Lachnospiraceae</taxon>
        <taxon>Agathobacter</taxon>
    </lineage>
</organism>
<protein>
    <submittedName>
        <fullName evidence="1">Uncharacterized protein</fullName>
    </submittedName>
</protein>
<name>A0A412Q2L4_9FIRM</name>
<evidence type="ECO:0000313" key="2">
    <source>
        <dbReference type="Proteomes" id="UP000284296"/>
    </source>
</evidence>
<gene>
    <name evidence="1" type="ORF">DWX06_10605</name>
</gene>
<reference evidence="1 2" key="1">
    <citation type="submission" date="2018-08" db="EMBL/GenBank/DDBJ databases">
        <title>A genome reference for cultivated species of the human gut microbiota.</title>
        <authorList>
            <person name="Zou Y."/>
            <person name="Xue W."/>
            <person name="Luo G."/>
        </authorList>
    </citation>
    <scope>NUCLEOTIDE SEQUENCE [LARGE SCALE GENOMIC DNA]</scope>
    <source>
        <strain evidence="1 2">AF18-16LB</strain>
    </source>
</reference>